<comment type="caution">
    <text evidence="1">The sequence shown here is derived from an EMBL/GenBank/DDBJ whole genome shotgun (WGS) entry which is preliminary data.</text>
</comment>
<dbReference type="EMBL" id="CM037624">
    <property type="protein sequence ID" value="KAH8010440.1"/>
    <property type="molecule type" value="Genomic_DNA"/>
</dbReference>
<gene>
    <name evidence="1" type="ORF">K3G42_004336</name>
</gene>
<proteinExistence type="predicted"/>
<organism evidence="1 2">
    <name type="scientific">Sphaerodactylus townsendi</name>
    <dbReference type="NCBI Taxonomy" id="933632"/>
    <lineage>
        <taxon>Eukaryota</taxon>
        <taxon>Metazoa</taxon>
        <taxon>Chordata</taxon>
        <taxon>Craniata</taxon>
        <taxon>Vertebrata</taxon>
        <taxon>Euteleostomi</taxon>
        <taxon>Lepidosauria</taxon>
        <taxon>Squamata</taxon>
        <taxon>Bifurcata</taxon>
        <taxon>Gekkota</taxon>
        <taxon>Sphaerodactylidae</taxon>
        <taxon>Sphaerodactylus</taxon>
    </lineage>
</organism>
<accession>A0ACB8FT59</accession>
<sequence>MCNQNEGFLIKMYLNIASRRKKSICPLLVPINHELSILHFFLVEKKSCSDLLLAFGGGGVHHNGSCIPKCLWSCKIVTDRWQMASNRVKKQESSFPLTDPILNSTADHWLCSHST</sequence>
<reference evidence="1" key="1">
    <citation type="submission" date="2021-08" db="EMBL/GenBank/DDBJ databases">
        <title>The first chromosome-level gecko genome reveals the dynamic sex chromosomes of Neotropical dwarf geckos (Sphaerodactylidae: Sphaerodactylus).</title>
        <authorList>
            <person name="Pinto B.J."/>
            <person name="Keating S.E."/>
            <person name="Gamble T."/>
        </authorList>
    </citation>
    <scope>NUCLEOTIDE SEQUENCE</scope>
    <source>
        <strain evidence="1">TG3544</strain>
    </source>
</reference>
<evidence type="ECO:0000313" key="2">
    <source>
        <dbReference type="Proteomes" id="UP000827872"/>
    </source>
</evidence>
<protein>
    <submittedName>
        <fullName evidence="1">Uncharacterized protein</fullName>
    </submittedName>
</protein>
<keyword evidence="2" id="KW-1185">Reference proteome</keyword>
<dbReference type="Proteomes" id="UP000827872">
    <property type="component" value="Linkage Group LG11"/>
</dbReference>
<name>A0ACB8FT59_9SAUR</name>
<evidence type="ECO:0000313" key="1">
    <source>
        <dbReference type="EMBL" id="KAH8010440.1"/>
    </source>
</evidence>